<feature type="compositionally biased region" description="Basic and acidic residues" evidence="1">
    <location>
        <begin position="353"/>
        <end position="403"/>
    </location>
</feature>
<proteinExistence type="predicted"/>
<dbReference type="InterPro" id="IPR036770">
    <property type="entry name" value="Ankyrin_rpt-contain_sf"/>
</dbReference>
<evidence type="ECO:0008006" key="4">
    <source>
        <dbReference type="Google" id="ProtNLM"/>
    </source>
</evidence>
<feature type="region of interest" description="Disordered" evidence="1">
    <location>
        <begin position="254"/>
        <end position="290"/>
    </location>
</feature>
<dbReference type="Gene3D" id="1.25.40.20">
    <property type="entry name" value="Ankyrin repeat-containing domain"/>
    <property type="match status" value="1"/>
</dbReference>
<protein>
    <recommendedName>
        <fullName evidence="4">Ankyrin</fullName>
    </recommendedName>
</protein>
<feature type="compositionally biased region" description="Basic and acidic residues" evidence="1">
    <location>
        <begin position="333"/>
        <end position="342"/>
    </location>
</feature>
<reference evidence="2 3" key="1">
    <citation type="journal article" date="2015" name="Genome Biol. Evol.">
        <title>Phylogenomic analyses indicate that early fungi evolved digesting cell walls of algal ancestors of land plants.</title>
        <authorList>
            <person name="Chang Y."/>
            <person name="Wang S."/>
            <person name="Sekimoto S."/>
            <person name="Aerts A.L."/>
            <person name="Choi C."/>
            <person name="Clum A."/>
            <person name="LaButti K.M."/>
            <person name="Lindquist E.A."/>
            <person name="Yee Ngan C."/>
            <person name="Ohm R.A."/>
            <person name="Salamov A.A."/>
            <person name="Grigoriev I.V."/>
            <person name="Spatafora J.W."/>
            <person name="Berbee M.L."/>
        </authorList>
    </citation>
    <scope>NUCLEOTIDE SEQUENCE [LARGE SCALE GENOMIC DNA]</scope>
    <source>
        <strain evidence="2 3">JEL478</strain>
    </source>
</reference>
<feature type="region of interest" description="Disordered" evidence="1">
    <location>
        <begin position="333"/>
        <end position="523"/>
    </location>
</feature>
<evidence type="ECO:0000313" key="3">
    <source>
        <dbReference type="Proteomes" id="UP000070544"/>
    </source>
</evidence>
<dbReference type="EMBL" id="KQ965745">
    <property type="protein sequence ID" value="KXS17803.1"/>
    <property type="molecule type" value="Genomic_DNA"/>
</dbReference>
<gene>
    <name evidence="2" type="ORF">M427DRAFT_42877</name>
</gene>
<name>A0A139AMP5_GONPJ</name>
<sequence>MQTGTTLLDHVLLESIEDGDISAARCALSLGANPAPRKLLTVTRMRSNSHSTQSTAGQTKTARAEPCLCLAILRGDADLVELLVQGGIDVSKPVWWKVPDYTLAEPGFVWHRGRWCTSVSFPSALCLAVGAGGVQLDADERTTSPLGQRVRVNKPGAHVLVFGQGSTGLWDTMELKGNLEMVETLLRCGAKVGEEELRATPARRYHHTTSTEERCNPSDVGWDTESTFDPGGANDRLDSGFAESEWLSASCNDWERKPSVGHGTPGGMSRKEAVAPKNSNTGGDRFGSRAAMGATAKGTPVVQGHTPEPNAFLDAETFLAGLRLGLQGQQRTFERKEEDFVKSSHRPGVNDVHNPEEEKREWESSRTTGRAELHTPRSQKELHEYREQEQNRKKTEHVKKERPSSVLPSFDTLKGSWRPVGARRSEGMRVGSRISPTHQAALNAQAQATNKGQGMGPGRSNRDATLRDRVQEGEVMKMMKEPSRSEGQRHTNSPSTKGEGGPAGRFYTETAPTGSITLGSISLSSPKTMTAEIQATTPGQEGAPKLRKRCHRGKEVGSIRSLQEVTPKVT</sequence>
<feature type="compositionally biased region" description="Low complexity" evidence="1">
    <location>
        <begin position="439"/>
        <end position="448"/>
    </location>
</feature>
<dbReference type="SMART" id="SM00248">
    <property type="entry name" value="ANK"/>
    <property type="match status" value="3"/>
</dbReference>
<dbReference type="Proteomes" id="UP000070544">
    <property type="component" value="Unassembled WGS sequence"/>
</dbReference>
<feature type="compositionally biased region" description="Low complexity" evidence="1">
    <location>
        <begin position="513"/>
        <end position="523"/>
    </location>
</feature>
<dbReference type="InterPro" id="IPR002110">
    <property type="entry name" value="Ankyrin_rpt"/>
</dbReference>
<feature type="region of interest" description="Disordered" evidence="1">
    <location>
        <begin position="535"/>
        <end position="554"/>
    </location>
</feature>
<keyword evidence="3" id="KW-1185">Reference proteome</keyword>
<feature type="compositionally biased region" description="Basic and acidic residues" evidence="1">
    <location>
        <begin position="460"/>
        <end position="489"/>
    </location>
</feature>
<dbReference type="AlphaFoldDB" id="A0A139AMP5"/>
<accession>A0A139AMP5</accession>
<organism evidence="2 3">
    <name type="scientific">Gonapodya prolifera (strain JEL478)</name>
    <name type="common">Monoblepharis prolifera</name>
    <dbReference type="NCBI Taxonomy" id="1344416"/>
    <lineage>
        <taxon>Eukaryota</taxon>
        <taxon>Fungi</taxon>
        <taxon>Fungi incertae sedis</taxon>
        <taxon>Chytridiomycota</taxon>
        <taxon>Chytridiomycota incertae sedis</taxon>
        <taxon>Monoblepharidomycetes</taxon>
        <taxon>Monoblepharidales</taxon>
        <taxon>Gonapodyaceae</taxon>
        <taxon>Gonapodya</taxon>
    </lineage>
</organism>
<evidence type="ECO:0000256" key="1">
    <source>
        <dbReference type="SAM" id="MobiDB-lite"/>
    </source>
</evidence>
<evidence type="ECO:0000313" key="2">
    <source>
        <dbReference type="EMBL" id="KXS17803.1"/>
    </source>
</evidence>